<feature type="transmembrane region" description="Helical" evidence="6">
    <location>
        <begin position="241"/>
        <end position="259"/>
    </location>
</feature>
<feature type="transmembrane region" description="Helical" evidence="6">
    <location>
        <begin position="279"/>
        <end position="298"/>
    </location>
</feature>
<dbReference type="PANTHER" id="PTHR43826">
    <property type="entry name" value="GLUCOSE-6-PHOSPHATE EXCHANGER SLC37A4"/>
    <property type="match status" value="1"/>
</dbReference>
<dbReference type="GO" id="GO:0035435">
    <property type="term" value="P:phosphate ion transmembrane transport"/>
    <property type="evidence" value="ECO:0000318"/>
    <property type="project" value="GO_Central"/>
</dbReference>
<evidence type="ECO:0000256" key="6">
    <source>
        <dbReference type="SAM" id="Phobius"/>
    </source>
</evidence>
<keyword evidence="3 6" id="KW-0812">Transmembrane</keyword>
<dbReference type="Proteomes" id="UP000008144">
    <property type="component" value="Chromosome 9"/>
</dbReference>
<dbReference type="InterPro" id="IPR011701">
    <property type="entry name" value="MFS"/>
</dbReference>
<dbReference type="Gene3D" id="1.20.1250.20">
    <property type="entry name" value="MFS general substrate transporter like domains"/>
    <property type="match status" value="2"/>
</dbReference>
<evidence type="ECO:0000256" key="3">
    <source>
        <dbReference type="ARBA" id="ARBA00022692"/>
    </source>
</evidence>
<keyword evidence="9" id="KW-1185">Reference proteome</keyword>
<dbReference type="SUPFAM" id="SSF103473">
    <property type="entry name" value="MFS general substrate transporter"/>
    <property type="match status" value="1"/>
</dbReference>
<feature type="transmembrane region" description="Helical" evidence="6">
    <location>
        <begin position="383"/>
        <end position="401"/>
    </location>
</feature>
<dbReference type="HOGENOM" id="CLU_001265_31_0_1"/>
<dbReference type="OMA" id="RWFMGAG"/>
<feature type="transmembrane region" description="Helical" evidence="6">
    <location>
        <begin position="318"/>
        <end position="338"/>
    </location>
</feature>
<reference evidence="8" key="3">
    <citation type="submission" date="2025-08" db="UniProtKB">
        <authorList>
            <consortium name="Ensembl"/>
        </authorList>
    </citation>
    <scope>IDENTIFICATION</scope>
</reference>
<feature type="transmembrane region" description="Helical" evidence="6">
    <location>
        <begin position="174"/>
        <end position="193"/>
    </location>
</feature>
<organism evidence="8 9">
    <name type="scientific">Ciona intestinalis</name>
    <name type="common">Transparent sea squirt</name>
    <name type="synonym">Ascidia intestinalis</name>
    <dbReference type="NCBI Taxonomy" id="7719"/>
    <lineage>
        <taxon>Eukaryota</taxon>
        <taxon>Metazoa</taxon>
        <taxon>Chordata</taxon>
        <taxon>Tunicata</taxon>
        <taxon>Ascidiacea</taxon>
        <taxon>Phlebobranchia</taxon>
        <taxon>Cionidae</taxon>
        <taxon>Ciona</taxon>
    </lineage>
</organism>
<dbReference type="PROSITE" id="PS50850">
    <property type="entry name" value="MFS"/>
    <property type="match status" value="1"/>
</dbReference>
<evidence type="ECO:0000259" key="7">
    <source>
        <dbReference type="PROSITE" id="PS50850"/>
    </source>
</evidence>
<evidence type="ECO:0000256" key="5">
    <source>
        <dbReference type="ARBA" id="ARBA00023136"/>
    </source>
</evidence>
<dbReference type="Ensembl" id="ENSCINT00000017130.3">
    <property type="protein sequence ID" value="ENSCINP00000017130.3"/>
    <property type="gene ID" value="ENSCING00000008401.3"/>
</dbReference>
<dbReference type="EMBL" id="EAAA01002961">
    <property type="status" value="NOT_ANNOTATED_CDS"/>
    <property type="molecule type" value="Genomic_DNA"/>
</dbReference>
<evidence type="ECO:0000256" key="1">
    <source>
        <dbReference type="ARBA" id="ARBA00004127"/>
    </source>
</evidence>
<protein>
    <recommendedName>
        <fullName evidence="7">Major facilitator superfamily (MFS) profile domain-containing protein</fullName>
    </recommendedName>
</protein>
<evidence type="ECO:0000256" key="2">
    <source>
        <dbReference type="ARBA" id="ARBA00009598"/>
    </source>
</evidence>
<name>F6XRP8_CIOIN</name>
<accession>F6XRP8</accession>
<dbReference type="GO" id="GO:0015760">
    <property type="term" value="P:glucose-6-phosphate transport"/>
    <property type="evidence" value="ECO:0000318"/>
    <property type="project" value="GO_Central"/>
</dbReference>
<proteinExistence type="inferred from homology"/>
<dbReference type="Pfam" id="PF07690">
    <property type="entry name" value="MFS_1"/>
    <property type="match status" value="1"/>
</dbReference>
<evidence type="ECO:0000313" key="8">
    <source>
        <dbReference type="Ensembl" id="ENSCINP00000017130.3"/>
    </source>
</evidence>
<dbReference type="GO" id="GO:0061513">
    <property type="term" value="F:glucose 6-phosphate:phosphate antiporter activity"/>
    <property type="evidence" value="ECO:0000318"/>
    <property type="project" value="GO_Central"/>
</dbReference>
<dbReference type="InParanoid" id="F6XRP8"/>
<keyword evidence="4 6" id="KW-1133">Transmembrane helix</keyword>
<dbReference type="PIRSF" id="PIRSF002808">
    <property type="entry name" value="Hexose_phosphate_transp"/>
    <property type="match status" value="1"/>
</dbReference>
<sequence length="445" mass="48191">VTATYKMLGINSWHQCSIFICLYVGYMFYIFNRKSFSFVIPNIVETDGLNSGDVGTILSAQAVAYGIGKFVSGMLVDRFSATKLFCAGLCLCGASNILFSVSPPGYFSVLWFFNGLVQGPGWPSCAIMLKKWFSPAVFGTLWSSLSTSMNVPASLGPIACSVFIAWSSGSWRPVMLFFGGASICVSFGSLFVLKDRPEDVGLTLEMLTGEKKIAEDQKKNKESTMTKSKHSTWSRILSSPYTYVVCGGFLVSLIIKGVVCDWGSLYLIQEKQGDQFLTGAFLGTLELGGVIGSIASGYLSDVAVAKIGIKQIGQPRHFVLFVLFPLLFLSMYALRVIVTDLPSQQTFVNGLGFVLGFCMYGIISLVGVLALENSADDIAGTTHAFCALLGNVGLTLAGLPFSAVMEYLSWNGALQLCELSIIISFLLFVFAQRSSCRIGDQIKED</sequence>
<dbReference type="InterPro" id="IPR020846">
    <property type="entry name" value="MFS_dom"/>
</dbReference>
<feature type="transmembrane region" description="Helical" evidence="6">
    <location>
        <begin position="413"/>
        <end position="431"/>
    </location>
</feature>
<comment type="similarity">
    <text evidence="2">Belongs to the major facilitator superfamily. Organophosphate:Pi antiporter (OPA) (TC 2.A.1.4) family.</text>
</comment>
<dbReference type="PANTHER" id="PTHR43826:SF3">
    <property type="entry name" value="GLUCOSE-6-PHOSPHATE EXCHANGER SLC37A4"/>
    <property type="match status" value="1"/>
</dbReference>
<dbReference type="GeneTree" id="ENSGT00940000171172"/>
<feature type="transmembrane region" description="Helical" evidence="6">
    <location>
        <begin position="350"/>
        <end position="371"/>
    </location>
</feature>
<evidence type="ECO:0000313" key="9">
    <source>
        <dbReference type="Proteomes" id="UP000008144"/>
    </source>
</evidence>
<dbReference type="STRING" id="7719.ENSCINP00000017130"/>
<feature type="domain" description="Major facilitator superfamily (MFS) profile" evidence="7">
    <location>
        <begin position="18"/>
        <end position="436"/>
    </location>
</feature>
<dbReference type="GO" id="GO:0005789">
    <property type="term" value="C:endoplasmic reticulum membrane"/>
    <property type="evidence" value="ECO:0000318"/>
    <property type="project" value="GO_Central"/>
</dbReference>
<dbReference type="InterPro" id="IPR051337">
    <property type="entry name" value="OPA_Antiporter"/>
</dbReference>
<dbReference type="InterPro" id="IPR036259">
    <property type="entry name" value="MFS_trans_sf"/>
</dbReference>
<keyword evidence="5 6" id="KW-0472">Membrane</keyword>
<reference evidence="9" key="1">
    <citation type="journal article" date="2002" name="Science">
        <title>The draft genome of Ciona intestinalis: insights into chordate and vertebrate origins.</title>
        <authorList>
            <person name="Dehal P."/>
            <person name="Satou Y."/>
            <person name="Campbell R.K."/>
            <person name="Chapman J."/>
            <person name="Degnan B."/>
            <person name="De Tomaso A."/>
            <person name="Davidson B."/>
            <person name="Di Gregorio A."/>
            <person name="Gelpke M."/>
            <person name="Goodstein D.M."/>
            <person name="Harafuji N."/>
            <person name="Hastings K.E."/>
            <person name="Ho I."/>
            <person name="Hotta K."/>
            <person name="Huang W."/>
            <person name="Kawashima T."/>
            <person name="Lemaire P."/>
            <person name="Martinez D."/>
            <person name="Meinertzhagen I.A."/>
            <person name="Necula S."/>
            <person name="Nonaka M."/>
            <person name="Putnam N."/>
            <person name="Rash S."/>
            <person name="Saiga H."/>
            <person name="Satake M."/>
            <person name="Terry A."/>
            <person name="Yamada L."/>
            <person name="Wang H.G."/>
            <person name="Awazu S."/>
            <person name="Azumi K."/>
            <person name="Boore J."/>
            <person name="Branno M."/>
            <person name="Chin-Bow S."/>
            <person name="DeSantis R."/>
            <person name="Doyle S."/>
            <person name="Francino P."/>
            <person name="Keys D.N."/>
            <person name="Haga S."/>
            <person name="Hayashi H."/>
            <person name="Hino K."/>
            <person name="Imai K.S."/>
            <person name="Inaba K."/>
            <person name="Kano S."/>
            <person name="Kobayashi K."/>
            <person name="Kobayashi M."/>
            <person name="Lee B.I."/>
            <person name="Makabe K.W."/>
            <person name="Manohar C."/>
            <person name="Matassi G."/>
            <person name="Medina M."/>
            <person name="Mochizuki Y."/>
            <person name="Mount S."/>
            <person name="Morishita T."/>
            <person name="Miura S."/>
            <person name="Nakayama A."/>
            <person name="Nishizaka S."/>
            <person name="Nomoto H."/>
            <person name="Ohta F."/>
            <person name="Oishi K."/>
            <person name="Rigoutsos I."/>
            <person name="Sano M."/>
            <person name="Sasaki A."/>
            <person name="Sasakura Y."/>
            <person name="Shoguchi E."/>
            <person name="Shin-i T."/>
            <person name="Spagnuolo A."/>
            <person name="Stainier D."/>
            <person name="Suzuki M.M."/>
            <person name="Tassy O."/>
            <person name="Takatori N."/>
            <person name="Tokuoka M."/>
            <person name="Yagi K."/>
            <person name="Yoshizaki F."/>
            <person name="Wada S."/>
            <person name="Zhang C."/>
            <person name="Hyatt P.D."/>
            <person name="Larimer F."/>
            <person name="Detter C."/>
            <person name="Doggett N."/>
            <person name="Glavina T."/>
            <person name="Hawkins T."/>
            <person name="Richardson P."/>
            <person name="Lucas S."/>
            <person name="Kohara Y."/>
            <person name="Levine M."/>
            <person name="Satoh N."/>
            <person name="Rokhsar D.S."/>
        </authorList>
    </citation>
    <scope>NUCLEOTIDE SEQUENCE [LARGE SCALE GENOMIC DNA]</scope>
</reference>
<dbReference type="InterPro" id="IPR000849">
    <property type="entry name" value="Sugar_P_transporter"/>
</dbReference>
<dbReference type="AlphaFoldDB" id="F6XRP8"/>
<feature type="transmembrane region" description="Helical" evidence="6">
    <location>
        <begin position="12"/>
        <end position="31"/>
    </location>
</feature>
<reference evidence="8" key="2">
    <citation type="journal article" date="2008" name="Genome Biol.">
        <title>Improved genome assembly and evidence-based global gene model set for the chordate Ciona intestinalis: new insight into intron and operon populations.</title>
        <authorList>
            <person name="Satou Y."/>
            <person name="Mineta K."/>
            <person name="Ogasawara M."/>
            <person name="Sasakura Y."/>
            <person name="Shoguchi E."/>
            <person name="Ueno K."/>
            <person name="Yamada L."/>
            <person name="Matsumoto J."/>
            <person name="Wasserscheid J."/>
            <person name="Dewar K."/>
            <person name="Wiley G.B."/>
            <person name="Macmil S.L."/>
            <person name="Roe B.A."/>
            <person name="Zeller R.W."/>
            <person name="Hastings K.E."/>
            <person name="Lemaire P."/>
            <person name="Lindquist E."/>
            <person name="Endo T."/>
            <person name="Hotta K."/>
            <person name="Inaba K."/>
        </authorList>
    </citation>
    <scope>NUCLEOTIDE SEQUENCE [LARGE SCALE GENOMIC DNA]</scope>
    <source>
        <strain evidence="8">wild type</strain>
    </source>
</reference>
<evidence type="ECO:0000256" key="4">
    <source>
        <dbReference type="ARBA" id="ARBA00022989"/>
    </source>
</evidence>
<feature type="transmembrane region" description="Helical" evidence="6">
    <location>
        <begin position="84"/>
        <end position="102"/>
    </location>
</feature>
<reference evidence="8" key="4">
    <citation type="submission" date="2025-09" db="UniProtKB">
        <authorList>
            <consortium name="Ensembl"/>
        </authorList>
    </citation>
    <scope>IDENTIFICATION</scope>
</reference>
<comment type="subcellular location">
    <subcellularLocation>
        <location evidence="1">Endomembrane system</location>
        <topology evidence="1">Multi-pass membrane protein</topology>
    </subcellularLocation>
</comment>